<dbReference type="EC" id="2.7.11.1" evidence="2"/>
<evidence type="ECO:0000256" key="9">
    <source>
        <dbReference type="ARBA" id="ARBA00047899"/>
    </source>
</evidence>
<dbReference type="SMART" id="SM00220">
    <property type="entry name" value="S_TKc"/>
    <property type="match status" value="1"/>
</dbReference>
<dbReference type="InterPro" id="IPR000719">
    <property type="entry name" value="Prot_kinase_dom"/>
</dbReference>
<dbReference type="InterPro" id="IPR017441">
    <property type="entry name" value="Protein_kinase_ATP_BS"/>
</dbReference>
<dbReference type="SUPFAM" id="SSF53822">
    <property type="entry name" value="Periplasmic binding protein-like I"/>
    <property type="match status" value="1"/>
</dbReference>
<keyword evidence="7 13" id="KW-0418">Kinase</keyword>
<dbReference type="InterPro" id="IPR028081">
    <property type="entry name" value="Leu-bd"/>
</dbReference>
<dbReference type="PANTHER" id="PTHR24363">
    <property type="entry name" value="SERINE/THREONINE PROTEIN KINASE"/>
    <property type="match status" value="1"/>
</dbReference>
<dbReference type="EMBL" id="JAALHA020000019">
    <property type="protein sequence ID" value="MDR9898699.1"/>
    <property type="molecule type" value="Genomic_DNA"/>
</dbReference>
<comment type="catalytic activity">
    <reaction evidence="9">
        <text>L-threonyl-[protein] + ATP = O-phospho-L-threonyl-[protein] + ADP + H(+)</text>
        <dbReference type="Rhea" id="RHEA:46608"/>
        <dbReference type="Rhea" id="RHEA-COMP:11060"/>
        <dbReference type="Rhea" id="RHEA-COMP:11605"/>
        <dbReference type="ChEBI" id="CHEBI:15378"/>
        <dbReference type="ChEBI" id="CHEBI:30013"/>
        <dbReference type="ChEBI" id="CHEBI:30616"/>
        <dbReference type="ChEBI" id="CHEBI:61977"/>
        <dbReference type="ChEBI" id="CHEBI:456216"/>
        <dbReference type="EC" id="2.7.11.1"/>
    </reaction>
</comment>
<sequence>MGPVVGGRYEIIRPLGKGGFGETYLARDQHYLEQTCVVKKLRIPTNNPFNLQTAEHLFAGEAKSLFELGKHPQIPQLLAYFQENKQFYIVQEFIPGHDLSHEIIPGQQLSEAVVKELLQQILEPLVFVHHNNKIHRDIKPANIIRRTQDNKIVLIDFGSVKTISTRISSYQTQPLTVLVGTPGYMPDEQKLGQPRLNSDIYAVGMVGIQALTGVIPYHLRKDSNGEVIWCNRTEVSDGLKAIISKMVRSNPKERYESAAEALEALYALQLQPPPLPINLTLPLQRQSLHNNPTLGLNPTRVKPIRLTIPKSWSKMLVFAGIVSIAALIAITIPTVTSSPTCPFKFEDHLSCGEESLFPQDSTIPEKQLGVNALANKDYKNAAYLLRKAYEKRKNDPETLIYLQNARLAYENAKTDTIAVSVPITNNPLTAEAILRGIAQAQDEVNKGIKVNGRGFRILIADDANNPNQARNIAKSLVSQTDIFGVIGHYASEVTVEALPVYQGNHLVLISPGSTAEEIRDKVTPSDFFFRVVPNTTTSAESLAKYVLNHSPKHPTAAIFYSPDSLYSRSMENNFRTIFERKGGKIVKLEDTEFNLSTVQFISQRAIKTAKEKGATVFVLFPDGQVNPFSFKNTLSLIDANQGHFLIVGGSVLYDTQVLQKGTSVLGGRLVVDVPWHRLTINPNSSFLERARELWGTQEVNGLTAMAYDGALALINALKKLDQPDRTLIQKTLVDLRFIGASGEISFQNGDRQEFTNHLVKVMPSKCSSYKYSFVPVEYSSDRVDSLGCDS</sequence>
<dbReference type="CDD" id="cd06268">
    <property type="entry name" value="PBP1_ABC_transporter_LIVBP-like"/>
    <property type="match status" value="1"/>
</dbReference>
<evidence type="ECO:0000256" key="3">
    <source>
        <dbReference type="ARBA" id="ARBA00022527"/>
    </source>
</evidence>
<dbReference type="GO" id="GO:0004674">
    <property type="term" value="F:protein serine/threonine kinase activity"/>
    <property type="evidence" value="ECO:0007669"/>
    <property type="project" value="UniProtKB-KW"/>
</dbReference>
<dbReference type="Gene3D" id="3.30.200.20">
    <property type="entry name" value="Phosphorylase Kinase, domain 1"/>
    <property type="match status" value="1"/>
</dbReference>
<evidence type="ECO:0000313" key="14">
    <source>
        <dbReference type="Proteomes" id="UP000667802"/>
    </source>
</evidence>
<evidence type="ECO:0000259" key="12">
    <source>
        <dbReference type="PROSITE" id="PS50011"/>
    </source>
</evidence>
<keyword evidence="5" id="KW-0732">Signal</keyword>
<dbReference type="SUPFAM" id="SSF56112">
    <property type="entry name" value="Protein kinase-like (PK-like)"/>
    <property type="match status" value="1"/>
</dbReference>
<gene>
    <name evidence="13" type="ORF">G7B40_029690</name>
</gene>
<proteinExistence type="inferred from homology"/>
<evidence type="ECO:0000256" key="1">
    <source>
        <dbReference type="ARBA" id="ARBA00010062"/>
    </source>
</evidence>
<evidence type="ECO:0000256" key="11">
    <source>
        <dbReference type="PROSITE-ProRule" id="PRU10141"/>
    </source>
</evidence>
<dbReference type="PANTHER" id="PTHR24363:SF0">
    <property type="entry name" value="SERINE_THREONINE KINASE LIKE DOMAIN CONTAINING 1"/>
    <property type="match status" value="1"/>
</dbReference>
<evidence type="ECO:0000256" key="5">
    <source>
        <dbReference type="ARBA" id="ARBA00022729"/>
    </source>
</evidence>
<dbReference type="InterPro" id="IPR028082">
    <property type="entry name" value="Peripla_BP_I"/>
</dbReference>
<dbReference type="Proteomes" id="UP000667802">
    <property type="component" value="Unassembled WGS sequence"/>
</dbReference>
<reference evidence="14" key="1">
    <citation type="journal article" date="2021" name="Science">
        <title>Hunting the eagle killer: A cyanobacterial neurotoxin causes vacuolar myelinopathy.</title>
        <authorList>
            <person name="Breinlinger S."/>
            <person name="Phillips T.J."/>
            <person name="Haram B.N."/>
            <person name="Mares J."/>
            <person name="Martinez Yerena J.A."/>
            <person name="Hrouzek P."/>
            <person name="Sobotka R."/>
            <person name="Henderson W.M."/>
            <person name="Schmieder P."/>
            <person name="Williams S.M."/>
            <person name="Lauderdale J.D."/>
            <person name="Wilde H.D."/>
            <person name="Gerrin W."/>
            <person name="Kust A."/>
            <person name="Washington J.W."/>
            <person name="Wagner C."/>
            <person name="Geier B."/>
            <person name="Liebeke M."/>
            <person name="Enke H."/>
            <person name="Niedermeyer T.H.J."/>
            <person name="Wilde S.B."/>
        </authorList>
    </citation>
    <scope>NUCLEOTIDE SEQUENCE [LARGE SCALE GENOMIC DNA]</scope>
    <source>
        <strain evidence="14">Thurmond2011</strain>
    </source>
</reference>
<feature type="binding site" evidence="11">
    <location>
        <position position="40"/>
    </location>
    <ligand>
        <name>ATP</name>
        <dbReference type="ChEBI" id="CHEBI:30616"/>
    </ligand>
</feature>
<protein>
    <recommendedName>
        <fullName evidence="2">non-specific serine/threonine protein kinase</fullName>
        <ecNumber evidence="2">2.7.11.1</ecNumber>
    </recommendedName>
</protein>
<dbReference type="PROSITE" id="PS00107">
    <property type="entry name" value="PROTEIN_KINASE_ATP"/>
    <property type="match status" value="1"/>
</dbReference>
<feature type="domain" description="Protein kinase" evidence="12">
    <location>
        <begin position="9"/>
        <end position="266"/>
    </location>
</feature>
<evidence type="ECO:0000256" key="7">
    <source>
        <dbReference type="ARBA" id="ARBA00022777"/>
    </source>
</evidence>
<dbReference type="RefSeq" id="WP_208340033.1">
    <property type="nucleotide sequence ID" value="NZ_CAWQFN010000587.1"/>
</dbReference>
<keyword evidence="6 11" id="KW-0547">Nucleotide-binding</keyword>
<dbReference type="PROSITE" id="PS50011">
    <property type="entry name" value="PROTEIN_KINASE_DOM"/>
    <property type="match status" value="1"/>
</dbReference>
<keyword evidence="14" id="KW-1185">Reference proteome</keyword>
<comment type="caution">
    <text evidence="13">The sequence shown here is derived from an EMBL/GenBank/DDBJ whole genome shotgun (WGS) entry which is preliminary data.</text>
</comment>
<evidence type="ECO:0000256" key="4">
    <source>
        <dbReference type="ARBA" id="ARBA00022679"/>
    </source>
</evidence>
<dbReference type="Pfam" id="PF00069">
    <property type="entry name" value="Pkinase"/>
    <property type="match status" value="1"/>
</dbReference>
<comment type="catalytic activity">
    <reaction evidence="10">
        <text>L-seryl-[protein] + ATP = O-phospho-L-seryl-[protein] + ADP + H(+)</text>
        <dbReference type="Rhea" id="RHEA:17989"/>
        <dbReference type="Rhea" id="RHEA-COMP:9863"/>
        <dbReference type="Rhea" id="RHEA-COMP:11604"/>
        <dbReference type="ChEBI" id="CHEBI:15378"/>
        <dbReference type="ChEBI" id="CHEBI:29999"/>
        <dbReference type="ChEBI" id="CHEBI:30616"/>
        <dbReference type="ChEBI" id="CHEBI:83421"/>
        <dbReference type="ChEBI" id="CHEBI:456216"/>
        <dbReference type="EC" id="2.7.11.1"/>
    </reaction>
</comment>
<evidence type="ECO:0000256" key="2">
    <source>
        <dbReference type="ARBA" id="ARBA00012513"/>
    </source>
</evidence>
<evidence type="ECO:0000256" key="8">
    <source>
        <dbReference type="ARBA" id="ARBA00022840"/>
    </source>
</evidence>
<evidence type="ECO:0000313" key="13">
    <source>
        <dbReference type="EMBL" id="MDR9898699.1"/>
    </source>
</evidence>
<dbReference type="AlphaFoldDB" id="A0AAP5MD02"/>
<dbReference type="CDD" id="cd14014">
    <property type="entry name" value="STKc_PknB_like"/>
    <property type="match status" value="1"/>
</dbReference>
<evidence type="ECO:0000256" key="6">
    <source>
        <dbReference type="ARBA" id="ARBA00022741"/>
    </source>
</evidence>
<dbReference type="Gene3D" id="1.10.510.10">
    <property type="entry name" value="Transferase(Phosphotransferase) domain 1"/>
    <property type="match status" value="1"/>
</dbReference>
<keyword evidence="8 11" id="KW-0067">ATP-binding</keyword>
<evidence type="ECO:0000256" key="10">
    <source>
        <dbReference type="ARBA" id="ARBA00048679"/>
    </source>
</evidence>
<keyword evidence="3" id="KW-0723">Serine/threonine-protein kinase</keyword>
<organism evidence="13 14">
    <name type="scientific">Aetokthonos hydrillicola Thurmond2011</name>
    <dbReference type="NCBI Taxonomy" id="2712845"/>
    <lineage>
        <taxon>Bacteria</taxon>
        <taxon>Bacillati</taxon>
        <taxon>Cyanobacteriota</taxon>
        <taxon>Cyanophyceae</taxon>
        <taxon>Nostocales</taxon>
        <taxon>Hapalosiphonaceae</taxon>
        <taxon>Aetokthonos</taxon>
    </lineage>
</organism>
<dbReference type="GO" id="GO:0005524">
    <property type="term" value="F:ATP binding"/>
    <property type="evidence" value="ECO:0007669"/>
    <property type="project" value="UniProtKB-UniRule"/>
</dbReference>
<accession>A0AAP5MD02</accession>
<dbReference type="Gene3D" id="3.40.50.2300">
    <property type="match status" value="2"/>
</dbReference>
<name>A0AAP5MD02_9CYAN</name>
<comment type="similarity">
    <text evidence="1">Belongs to the leucine-binding protein family.</text>
</comment>
<dbReference type="Pfam" id="PF13458">
    <property type="entry name" value="Peripla_BP_6"/>
    <property type="match status" value="1"/>
</dbReference>
<dbReference type="InterPro" id="IPR011009">
    <property type="entry name" value="Kinase-like_dom_sf"/>
</dbReference>
<keyword evidence="4" id="KW-0808">Transferase</keyword>